<feature type="transmembrane region" description="Helical" evidence="1">
    <location>
        <begin position="12"/>
        <end position="31"/>
    </location>
</feature>
<keyword evidence="1" id="KW-0812">Transmembrane</keyword>
<dbReference type="EMBL" id="GGEC01053964">
    <property type="protein sequence ID" value="MBX34448.1"/>
    <property type="molecule type" value="Transcribed_RNA"/>
</dbReference>
<evidence type="ECO:0000256" key="1">
    <source>
        <dbReference type="SAM" id="Phobius"/>
    </source>
</evidence>
<keyword evidence="1" id="KW-1133">Transmembrane helix</keyword>
<accession>A0A2P2MW53</accession>
<evidence type="ECO:0000313" key="2">
    <source>
        <dbReference type="EMBL" id="MBX34448.1"/>
    </source>
</evidence>
<keyword evidence="1" id="KW-0472">Membrane</keyword>
<dbReference type="AlphaFoldDB" id="A0A2P2MW53"/>
<organism evidence="2">
    <name type="scientific">Rhizophora mucronata</name>
    <name type="common">Asiatic mangrove</name>
    <dbReference type="NCBI Taxonomy" id="61149"/>
    <lineage>
        <taxon>Eukaryota</taxon>
        <taxon>Viridiplantae</taxon>
        <taxon>Streptophyta</taxon>
        <taxon>Embryophyta</taxon>
        <taxon>Tracheophyta</taxon>
        <taxon>Spermatophyta</taxon>
        <taxon>Magnoliopsida</taxon>
        <taxon>eudicotyledons</taxon>
        <taxon>Gunneridae</taxon>
        <taxon>Pentapetalae</taxon>
        <taxon>rosids</taxon>
        <taxon>fabids</taxon>
        <taxon>Malpighiales</taxon>
        <taxon>Rhizophoraceae</taxon>
        <taxon>Rhizophora</taxon>
    </lineage>
</organism>
<protein>
    <submittedName>
        <fullName evidence="2">Uncharacterized protein</fullName>
    </submittedName>
</protein>
<name>A0A2P2MW53_RHIMU</name>
<sequence length="32" mass="3846">MLNWNCNFLNSFMVLTCFLYISILFWGQILAE</sequence>
<reference evidence="2" key="1">
    <citation type="submission" date="2018-02" db="EMBL/GenBank/DDBJ databases">
        <title>Rhizophora mucronata_Transcriptome.</title>
        <authorList>
            <person name="Meera S.P."/>
            <person name="Sreeshan A."/>
            <person name="Augustine A."/>
        </authorList>
    </citation>
    <scope>NUCLEOTIDE SEQUENCE</scope>
    <source>
        <tissue evidence="2">Leaf</tissue>
    </source>
</reference>
<proteinExistence type="predicted"/>